<dbReference type="Pfam" id="PF09312">
    <property type="entry name" value="SurA_N"/>
    <property type="match status" value="1"/>
</dbReference>
<keyword evidence="1" id="KW-0732">Signal</keyword>
<dbReference type="InterPro" id="IPR015391">
    <property type="entry name" value="SurA_N"/>
</dbReference>
<organism evidence="7">
    <name type="scientific">marine metagenome</name>
    <dbReference type="NCBI Taxonomy" id="408172"/>
    <lineage>
        <taxon>unclassified sequences</taxon>
        <taxon>metagenomes</taxon>
        <taxon>ecological metagenomes</taxon>
    </lineage>
</organism>
<dbReference type="InterPro" id="IPR023058">
    <property type="entry name" value="PPIase_PpiC_CS"/>
</dbReference>
<evidence type="ECO:0000256" key="1">
    <source>
        <dbReference type="ARBA" id="ARBA00022729"/>
    </source>
</evidence>
<dbReference type="SUPFAM" id="SSF109998">
    <property type="entry name" value="Triger factor/SurA peptide-binding domain-like"/>
    <property type="match status" value="1"/>
</dbReference>
<dbReference type="InterPro" id="IPR046357">
    <property type="entry name" value="PPIase_dom_sf"/>
</dbReference>
<dbReference type="Gene3D" id="3.10.50.40">
    <property type="match status" value="2"/>
</dbReference>
<evidence type="ECO:0000256" key="3">
    <source>
        <dbReference type="ARBA" id="ARBA00023110"/>
    </source>
</evidence>
<dbReference type="AlphaFoldDB" id="A0A381T9L7"/>
<dbReference type="InterPro" id="IPR050280">
    <property type="entry name" value="OMP_Chaperone_SurA"/>
</dbReference>
<name>A0A381T9L7_9ZZZZ</name>
<dbReference type="PROSITE" id="PS01096">
    <property type="entry name" value="PPIC_PPIASE_1"/>
    <property type="match status" value="1"/>
</dbReference>
<dbReference type="EMBL" id="UINC01003940">
    <property type="protein sequence ID" value="SVA10513.1"/>
    <property type="molecule type" value="Genomic_DNA"/>
</dbReference>
<dbReference type="PANTHER" id="PTHR47637:SF1">
    <property type="entry name" value="CHAPERONE SURA"/>
    <property type="match status" value="1"/>
</dbReference>
<keyword evidence="2" id="KW-0574">Periplasm</keyword>
<protein>
    <recommendedName>
        <fullName evidence="6">PpiC domain-containing protein</fullName>
    </recommendedName>
</protein>
<feature type="domain" description="PpiC" evidence="6">
    <location>
        <begin position="276"/>
        <end position="378"/>
    </location>
</feature>
<evidence type="ECO:0000256" key="5">
    <source>
        <dbReference type="ARBA" id="ARBA00023235"/>
    </source>
</evidence>
<dbReference type="Pfam" id="PF13616">
    <property type="entry name" value="Rotamase_3"/>
    <property type="match status" value="1"/>
</dbReference>
<evidence type="ECO:0000256" key="2">
    <source>
        <dbReference type="ARBA" id="ARBA00022764"/>
    </source>
</evidence>
<dbReference type="InterPro" id="IPR027304">
    <property type="entry name" value="Trigger_fact/SurA_dom_sf"/>
</dbReference>
<evidence type="ECO:0000256" key="4">
    <source>
        <dbReference type="ARBA" id="ARBA00023186"/>
    </source>
</evidence>
<keyword evidence="5" id="KW-0413">Isomerase</keyword>
<proteinExistence type="predicted"/>
<evidence type="ECO:0000259" key="6">
    <source>
        <dbReference type="PROSITE" id="PS50198"/>
    </source>
</evidence>
<reference evidence="7" key="1">
    <citation type="submission" date="2018-05" db="EMBL/GenBank/DDBJ databases">
        <authorList>
            <person name="Lanie J.A."/>
            <person name="Ng W.-L."/>
            <person name="Kazmierczak K.M."/>
            <person name="Andrzejewski T.M."/>
            <person name="Davidsen T.M."/>
            <person name="Wayne K.J."/>
            <person name="Tettelin H."/>
            <person name="Glass J.I."/>
            <person name="Rusch D."/>
            <person name="Podicherti R."/>
            <person name="Tsui H.-C.T."/>
            <person name="Winkler M.E."/>
        </authorList>
    </citation>
    <scope>NUCLEOTIDE SEQUENCE</scope>
</reference>
<evidence type="ECO:0000313" key="7">
    <source>
        <dbReference type="EMBL" id="SVA10513.1"/>
    </source>
</evidence>
<dbReference type="PANTHER" id="PTHR47637">
    <property type="entry name" value="CHAPERONE SURA"/>
    <property type="match status" value="1"/>
</dbReference>
<dbReference type="SUPFAM" id="SSF54534">
    <property type="entry name" value="FKBP-like"/>
    <property type="match status" value="2"/>
</dbReference>
<dbReference type="Gene3D" id="1.10.4030.10">
    <property type="entry name" value="Porin chaperone SurA, peptide-binding domain"/>
    <property type="match status" value="1"/>
</dbReference>
<gene>
    <name evidence="7" type="ORF">METZ01_LOCUS63367</name>
</gene>
<sequence length="425" mass="47938">MNRFFPFLLVSFLASQNAAQYIDGVAAIIEDHVVLKSELAQMVNMAAIQNRIDPNNNPDGFVRLQNTIVQSMVDQKIMLEMAEIDSIVVEEKEVDQALDQQIQMLVAQAGGEDRAEDALGQPLNDFRREFWYDMRDRLVSERYQQKLLDGVSITRADVIAFFQTYKDSLPIIPMKAKVRHVLVPIKPSSDAKKATFSFLDQLKVQIEDGASFEDLARANSQDPGSKNNGGSLGWANRGSLVKNFETAAFTSGVGEITGPIETEFGYHILETLEKQGDKIHVRHILMAPEITKQDNERAFNFSMSLKEDSIKTLDDFKNIVKRHSTDQLTKNVGGDLGWIDPSNYSVPEIGQAIKYIEMGACSPPINSSIGFHLLWVEGVKKGGRPNLRDHWADIESMALNKKKMDWYQDWISEARTKFYVEITTN</sequence>
<accession>A0A381T9L7</accession>
<keyword evidence="4" id="KW-0143">Chaperone</keyword>
<keyword evidence="3" id="KW-0697">Rotamase</keyword>
<dbReference type="GO" id="GO:0003755">
    <property type="term" value="F:peptidyl-prolyl cis-trans isomerase activity"/>
    <property type="evidence" value="ECO:0007669"/>
    <property type="project" value="UniProtKB-KW"/>
</dbReference>
<feature type="domain" description="PpiC" evidence="6">
    <location>
        <begin position="173"/>
        <end position="273"/>
    </location>
</feature>
<dbReference type="Pfam" id="PF00639">
    <property type="entry name" value="Rotamase"/>
    <property type="match status" value="1"/>
</dbReference>
<dbReference type="PROSITE" id="PS50198">
    <property type="entry name" value="PPIC_PPIASE_2"/>
    <property type="match status" value="2"/>
</dbReference>
<dbReference type="InterPro" id="IPR000297">
    <property type="entry name" value="PPIase_PpiC"/>
</dbReference>